<dbReference type="EMBL" id="QBKA01000002">
    <property type="protein sequence ID" value="RDC60742.1"/>
    <property type="molecule type" value="Genomic_DNA"/>
</dbReference>
<dbReference type="AlphaFoldDB" id="A0A369Q8E1"/>
<name>A0A369Q8E1_9SPHN</name>
<gene>
    <name evidence="2" type="ORF">HME9302_01958</name>
</gene>
<dbReference type="InterPro" id="IPR016064">
    <property type="entry name" value="NAD/diacylglycerol_kinase_sf"/>
</dbReference>
<dbReference type="SUPFAM" id="SSF111331">
    <property type="entry name" value="NAD kinase/diacylglycerol kinase-like"/>
    <property type="match status" value="1"/>
</dbReference>
<dbReference type="RefSeq" id="WP_181815732.1">
    <property type="nucleotide sequence ID" value="NZ_QBKA01000002.1"/>
</dbReference>
<feature type="domain" description="DAGKc" evidence="1">
    <location>
        <begin position="4"/>
        <end position="110"/>
    </location>
</feature>
<proteinExistence type="predicted"/>
<dbReference type="InterPro" id="IPR017438">
    <property type="entry name" value="ATP-NAD_kinase_N"/>
</dbReference>
<dbReference type="InterPro" id="IPR001206">
    <property type="entry name" value="Diacylglycerol_kinase_cat_dom"/>
</dbReference>
<dbReference type="Gene3D" id="2.60.200.40">
    <property type="match status" value="1"/>
</dbReference>
<dbReference type="Gene3D" id="3.40.50.10330">
    <property type="entry name" value="Probable inorganic polyphosphate/atp-NAD kinase, domain 1"/>
    <property type="match status" value="1"/>
</dbReference>
<dbReference type="Proteomes" id="UP000253727">
    <property type="component" value="Unassembled WGS sequence"/>
</dbReference>
<dbReference type="Pfam" id="PF00781">
    <property type="entry name" value="DAGK_cat"/>
    <property type="match status" value="1"/>
</dbReference>
<sequence length="297" mass="31797">MKLELVYNRHAGSFREDRLAALQAALTERGFAVRTHRTRLEGMELPADSELVCVHGGDGTLRDTVAAMGPLVERAALAIAPSGTINLVARELGYHRKPQLLAAQLAQGWERGRSSWLASPLFHWGKVPMVSCLSMGPDSHAVAGVSAKLKGSIGRYAYLVALARQMARWPRHATRVSGELADGTPFETEAEAVIVSRGSLYAGSFRLSAKAHLATETFELITLARSTRRSTAALIGATVARLPIEKLGLAEIRTVHSARIGECEAPVQVDGDTVFTPGGDACDTTIAASGLTLRYCI</sequence>
<reference evidence="2 3" key="1">
    <citation type="submission" date="2018-04" db="EMBL/GenBank/DDBJ databases">
        <title>Altererythrobacter sp. HME9302 genome sequencing and assembly.</title>
        <authorList>
            <person name="Kang H."/>
            <person name="Kim H."/>
            <person name="Joh K."/>
        </authorList>
    </citation>
    <scope>NUCLEOTIDE SEQUENCE [LARGE SCALE GENOMIC DNA]</scope>
    <source>
        <strain evidence="2 3">HME9302</strain>
    </source>
</reference>
<comment type="caution">
    <text evidence="2">The sequence shown here is derived from an EMBL/GenBank/DDBJ whole genome shotgun (WGS) entry which is preliminary data.</text>
</comment>
<evidence type="ECO:0000313" key="2">
    <source>
        <dbReference type="EMBL" id="RDC60742.1"/>
    </source>
</evidence>
<accession>A0A369Q8E1</accession>
<evidence type="ECO:0000313" key="3">
    <source>
        <dbReference type="Proteomes" id="UP000253727"/>
    </source>
</evidence>
<dbReference type="GO" id="GO:0016301">
    <property type="term" value="F:kinase activity"/>
    <property type="evidence" value="ECO:0007669"/>
    <property type="project" value="InterPro"/>
</dbReference>
<keyword evidence="3" id="KW-1185">Reference proteome</keyword>
<evidence type="ECO:0000259" key="1">
    <source>
        <dbReference type="Pfam" id="PF00781"/>
    </source>
</evidence>
<protein>
    <recommendedName>
        <fullName evidence="1">DAGKc domain-containing protein</fullName>
    </recommendedName>
</protein>
<organism evidence="2 3">
    <name type="scientific">Alteripontixanthobacter maritimus</name>
    <dbReference type="NCBI Taxonomy" id="2161824"/>
    <lineage>
        <taxon>Bacteria</taxon>
        <taxon>Pseudomonadati</taxon>
        <taxon>Pseudomonadota</taxon>
        <taxon>Alphaproteobacteria</taxon>
        <taxon>Sphingomonadales</taxon>
        <taxon>Erythrobacteraceae</taxon>
        <taxon>Alteripontixanthobacter</taxon>
    </lineage>
</organism>